<dbReference type="Proteomes" id="UP000294847">
    <property type="component" value="Chromosome 4"/>
</dbReference>
<organism evidence="1 2">
    <name type="scientific">Pyricularia oryzae</name>
    <name type="common">Rice blast fungus</name>
    <name type="synonym">Magnaporthe oryzae</name>
    <dbReference type="NCBI Taxonomy" id="318829"/>
    <lineage>
        <taxon>Eukaryota</taxon>
        <taxon>Fungi</taxon>
        <taxon>Dikarya</taxon>
        <taxon>Ascomycota</taxon>
        <taxon>Pezizomycotina</taxon>
        <taxon>Sordariomycetes</taxon>
        <taxon>Sordariomycetidae</taxon>
        <taxon>Magnaporthales</taxon>
        <taxon>Pyriculariaceae</taxon>
        <taxon>Pyricularia</taxon>
    </lineage>
</organism>
<evidence type="ECO:0000313" key="1">
    <source>
        <dbReference type="EMBL" id="QBZ60868.1"/>
    </source>
</evidence>
<dbReference type="AlphaFoldDB" id="A0A4V1C6S1"/>
<protein>
    <submittedName>
        <fullName evidence="1">Uncharacterized protein</fullName>
    </submittedName>
</protein>
<proteinExistence type="predicted"/>
<dbReference type="EMBL" id="CP034207">
    <property type="protein sequence ID" value="QBZ60868.1"/>
    <property type="molecule type" value="Genomic_DNA"/>
</dbReference>
<name>A0A4V1C6S1_PYROR</name>
<reference evidence="1 2" key="1">
    <citation type="journal article" date="2019" name="Mol. Biol. Evol.">
        <title>Blast fungal genomes show frequent chromosomal changes, gene gains and losses, and effector gene turnover.</title>
        <authorList>
            <person name="Gomez Luciano L.B."/>
            <person name="Jason Tsai I."/>
            <person name="Chuma I."/>
            <person name="Tosa Y."/>
            <person name="Chen Y.H."/>
            <person name="Li J.Y."/>
            <person name="Li M.Y."/>
            <person name="Jade Lu M.Y."/>
            <person name="Nakayashiki H."/>
            <person name="Li W.H."/>
        </authorList>
    </citation>
    <scope>NUCLEOTIDE SEQUENCE [LARGE SCALE GENOMIC DNA]</scope>
    <source>
        <strain evidence="1">MZ5-1-6</strain>
    </source>
</reference>
<evidence type="ECO:0000313" key="2">
    <source>
        <dbReference type="Proteomes" id="UP000294847"/>
    </source>
</evidence>
<accession>A0A4V1C6S1</accession>
<dbReference type="VEuPathDB" id="FungiDB:M_BR32_EuGene_00037381"/>
<sequence length="122" mass="12992">MASSASTFRTAVCPVEATNTASLVAAWELRRAASTLLNFLISQTEAEGGVSYALRNYREAEDARVTAEAANTTPLSEAAMQRIALTKATKQDLIAASFKCMNLASSTRGRSLIDIYGPDGLE</sequence>
<gene>
    <name evidence="1" type="ORF">PoMZ_07812</name>
</gene>